<dbReference type="InterPro" id="IPR013217">
    <property type="entry name" value="Methyltransf_12"/>
</dbReference>
<evidence type="ECO:0000256" key="2">
    <source>
        <dbReference type="ARBA" id="ARBA00022679"/>
    </source>
</evidence>
<comment type="caution">
    <text evidence="5">The sequence shown here is derived from an EMBL/GenBank/DDBJ whole genome shotgun (WGS) entry which is preliminary data.</text>
</comment>
<evidence type="ECO:0000259" key="4">
    <source>
        <dbReference type="Pfam" id="PF08242"/>
    </source>
</evidence>
<keyword evidence="3" id="KW-0949">S-adenosyl-L-methionine</keyword>
<evidence type="ECO:0000256" key="3">
    <source>
        <dbReference type="ARBA" id="ARBA00022691"/>
    </source>
</evidence>
<reference evidence="5 6" key="1">
    <citation type="submission" date="2019-04" db="EMBL/GenBank/DDBJ databases">
        <title>Streptomyces oryziradicis sp. nov., a novel actinomycete isolated from rhizosphere soil of rice (Oryza sativa L.).</title>
        <authorList>
            <person name="Li C."/>
        </authorList>
    </citation>
    <scope>NUCLEOTIDE SEQUENCE [LARGE SCALE GENOMIC DNA]</scope>
    <source>
        <strain evidence="5 6">NEAU-C40</strain>
    </source>
</reference>
<dbReference type="PANTHER" id="PTHR43464">
    <property type="entry name" value="METHYLTRANSFERASE"/>
    <property type="match status" value="1"/>
</dbReference>
<organism evidence="5 6">
    <name type="scientific">Actinacidiphila oryziradicis</name>
    <dbReference type="NCBI Taxonomy" id="2571141"/>
    <lineage>
        <taxon>Bacteria</taxon>
        <taxon>Bacillati</taxon>
        <taxon>Actinomycetota</taxon>
        <taxon>Actinomycetes</taxon>
        <taxon>Kitasatosporales</taxon>
        <taxon>Streptomycetaceae</taxon>
        <taxon>Actinacidiphila</taxon>
    </lineage>
</organism>
<dbReference type="CDD" id="cd02440">
    <property type="entry name" value="AdoMet_MTases"/>
    <property type="match status" value="1"/>
</dbReference>
<evidence type="ECO:0000313" key="6">
    <source>
        <dbReference type="Proteomes" id="UP000305778"/>
    </source>
</evidence>
<proteinExistence type="predicted"/>
<keyword evidence="2 5" id="KW-0808">Transferase</keyword>
<dbReference type="EMBL" id="SUMC01000006">
    <property type="protein sequence ID" value="TKA11999.1"/>
    <property type="molecule type" value="Genomic_DNA"/>
</dbReference>
<feature type="domain" description="Methyltransferase type 12" evidence="4">
    <location>
        <begin position="40"/>
        <end position="141"/>
    </location>
</feature>
<evidence type="ECO:0000256" key="1">
    <source>
        <dbReference type="ARBA" id="ARBA00022603"/>
    </source>
</evidence>
<dbReference type="PANTHER" id="PTHR43464:SF19">
    <property type="entry name" value="UBIQUINONE BIOSYNTHESIS O-METHYLTRANSFERASE, MITOCHONDRIAL"/>
    <property type="match status" value="1"/>
</dbReference>
<dbReference type="AlphaFoldDB" id="A0A4V5N0H0"/>
<keyword evidence="6" id="KW-1185">Reference proteome</keyword>
<dbReference type="RefSeq" id="WP_136722994.1">
    <property type="nucleotide sequence ID" value="NZ_SUMC01000006.1"/>
</dbReference>
<dbReference type="SUPFAM" id="SSF53335">
    <property type="entry name" value="S-adenosyl-L-methionine-dependent methyltransferases"/>
    <property type="match status" value="1"/>
</dbReference>
<keyword evidence="1 5" id="KW-0489">Methyltransferase</keyword>
<name>A0A4V5N0H0_9ACTN</name>
<protein>
    <submittedName>
        <fullName evidence="5">Class I SAM-dependent methyltransferase</fullName>
    </submittedName>
</protein>
<dbReference type="GO" id="GO:0032259">
    <property type="term" value="P:methylation"/>
    <property type="evidence" value="ECO:0007669"/>
    <property type="project" value="UniProtKB-KW"/>
</dbReference>
<dbReference type="Proteomes" id="UP000305778">
    <property type="component" value="Unassembled WGS sequence"/>
</dbReference>
<sequence length="254" mass="27130">MSDIDLPPRLTALTFHGPLSEARAARLTQRLTRTSPATVIDIGCGWGELMLRVLDAAPGATGLGIDVNVDDLARGRGNAEARGLADRAEFVEESASGTTRGPADLVLCLGASHALSDAAPPHHTAAALRALRSLVTPGGRVLLGEGFWQRTPNVAELAAMWPDASAGEYHDLAGLVDISIDAGFRPVWIETANNDEWEEFESGYQSDLEEWLSVNGDQPVAAETRERVDRHRATWLSGYRGVLGLAYLTLAPVG</sequence>
<gene>
    <name evidence="5" type="ORF">FCI23_09355</name>
</gene>
<dbReference type="OrthoDB" id="474235at2"/>
<dbReference type="Gene3D" id="3.40.50.150">
    <property type="entry name" value="Vaccinia Virus protein VP39"/>
    <property type="match status" value="1"/>
</dbReference>
<dbReference type="InterPro" id="IPR029063">
    <property type="entry name" value="SAM-dependent_MTases_sf"/>
</dbReference>
<evidence type="ECO:0000313" key="5">
    <source>
        <dbReference type="EMBL" id="TKA11999.1"/>
    </source>
</evidence>
<dbReference type="Pfam" id="PF08242">
    <property type="entry name" value="Methyltransf_12"/>
    <property type="match status" value="1"/>
</dbReference>
<accession>A0A4V5N0H0</accession>
<dbReference type="GO" id="GO:0008168">
    <property type="term" value="F:methyltransferase activity"/>
    <property type="evidence" value="ECO:0007669"/>
    <property type="project" value="UniProtKB-KW"/>
</dbReference>